<evidence type="ECO:0000256" key="2">
    <source>
        <dbReference type="ARBA" id="ARBA00022679"/>
    </source>
</evidence>
<accession>A0A895XM97</accession>
<name>A0A895XM97_9ACTN</name>
<dbReference type="Proteomes" id="UP000662939">
    <property type="component" value="Chromosome"/>
</dbReference>
<keyword evidence="2" id="KW-0808">Transferase</keyword>
<gene>
    <name evidence="5" type="ORF">JQS30_07860</name>
</gene>
<dbReference type="AlphaFoldDB" id="A0A895XM97"/>
<dbReference type="PANTHER" id="PTHR45947">
    <property type="entry name" value="SULFOQUINOVOSYL TRANSFERASE SQD2"/>
    <property type="match status" value="1"/>
</dbReference>
<keyword evidence="1" id="KW-0328">Glycosyltransferase</keyword>
<evidence type="ECO:0000256" key="1">
    <source>
        <dbReference type="ARBA" id="ARBA00022676"/>
    </source>
</evidence>
<dbReference type="SUPFAM" id="SSF53756">
    <property type="entry name" value="UDP-Glycosyltransferase/glycogen phosphorylase"/>
    <property type="match status" value="1"/>
</dbReference>
<dbReference type="GO" id="GO:1901137">
    <property type="term" value="P:carbohydrate derivative biosynthetic process"/>
    <property type="evidence" value="ECO:0007669"/>
    <property type="project" value="UniProtKB-ARBA"/>
</dbReference>
<dbReference type="InterPro" id="IPR050194">
    <property type="entry name" value="Glycosyltransferase_grp1"/>
</dbReference>
<dbReference type="CDD" id="cd03814">
    <property type="entry name" value="GT4-like"/>
    <property type="match status" value="1"/>
</dbReference>
<dbReference type="Gene3D" id="3.40.50.2000">
    <property type="entry name" value="Glycogen Phosphorylase B"/>
    <property type="match status" value="2"/>
</dbReference>
<evidence type="ECO:0000313" key="5">
    <source>
        <dbReference type="EMBL" id="QSB06791.1"/>
    </source>
</evidence>
<feature type="domain" description="Glycosyltransferase subfamily 4-like N-terminal" evidence="4">
    <location>
        <begin position="15"/>
        <end position="180"/>
    </location>
</feature>
<feature type="domain" description="Glycosyl transferase family 1" evidence="3">
    <location>
        <begin position="197"/>
        <end position="344"/>
    </location>
</feature>
<dbReference type="KEGG" id="nav:JQS30_07860"/>
<evidence type="ECO:0000259" key="4">
    <source>
        <dbReference type="Pfam" id="PF13439"/>
    </source>
</evidence>
<dbReference type="Pfam" id="PF13439">
    <property type="entry name" value="Glyco_transf_4"/>
    <property type="match status" value="1"/>
</dbReference>
<organism evidence="5 6">
    <name type="scientific">Natronoglycomyces albus</name>
    <dbReference type="NCBI Taxonomy" id="2811108"/>
    <lineage>
        <taxon>Bacteria</taxon>
        <taxon>Bacillati</taxon>
        <taxon>Actinomycetota</taxon>
        <taxon>Actinomycetes</taxon>
        <taxon>Glycomycetales</taxon>
        <taxon>Glycomycetaceae</taxon>
        <taxon>Natronoglycomyces</taxon>
    </lineage>
</organism>
<keyword evidence="6" id="KW-1185">Reference proteome</keyword>
<dbReference type="PANTHER" id="PTHR45947:SF3">
    <property type="entry name" value="SULFOQUINOVOSYL TRANSFERASE SQD2"/>
    <property type="match status" value="1"/>
</dbReference>
<reference evidence="5" key="1">
    <citation type="submission" date="2021-02" db="EMBL/GenBank/DDBJ databases">
        <title>Natronoglycomyces albus gen. nov., sp. nov, a haloalkaliphilic actinobacterium from a soda solonchak soil.</title>
        <authorList>
            <person name="Sorokin D.Y."/>
            <person name="Khijniak T.V."/>
            <person name="Zakharycheva A.P."/>
            <person name="Boueva O.V."/>
            <person name="Ariskina E.V."/>
            <person name="Hahnke R.L."/>
            <person name="Bunk B."/>
            <person name="Sproer C."/>
            <person name="Schumann P."/>
            <person name="Evtushenko L.I."/>
            <person name="Kublanov I.V."/>
        </authorList>
    </citation>
    <scope>NUCLEOTIDE SEQUENCE</scope>
    <source>
        <strain evidence="5">DSM 106290</strain>
    </source>
</reference>
<protein>
    <submittedName>
        <fullName evidence="5">Glycosyltransferase family 1 protein</fullName>
    </submittedName>
</protein>
<dbReference type="RefSeq" id="WP_213172798.1">
    <property type="nucleotide sequence ID" value="NZ_CP070496.1"/>
</dbReference>
<dbReference type="EMBL" id="CP070496">
    <property type="protein sequence ID" value="QSB06791.1"/>
    <property type="molecule type" value="Genomic_DNA"/>
</dbReference>
<evidence type="ECO:0000313" key="6">
    <source>
        <dbReference type="Proteomes" id="UP000662939"/>
    </source>
</evidence>
<evidence type="ECO:0000259" key="3">
    <source>
        <dbReference type="Pfam" id="PF00534"/>
    </source>
</evidence>
<dbReference type="Pfam" id="PF00534">
    <property type="entry name" value="Glycos_transf_1"/>
    <property type="match status" value="1"/>
</dbReference>
<dbReference type="InterPro" id="IPR028098">
    <property type="entry name" value="Glyco_trans_4-like_N"/>
</dbReference>
<sequence length="379" mass="41934">MKVALITESFPPHIDGVAGSVLRSAEHLHATGHQPHIIAPAPPRSHHRDHYPWPVNYVPSIPIPSYRSFRAGLPTATLTDTLNHIRPDIIHLASPIGYTTTATTWATKTHTPTVAIWQTDLPSYTEAYHLKSAANLLWKHLRRIHNRANLTLAPSHNARTRLETNGINNVKIWPRGVNLTQFHPRHHNQTLKDALCPNGELLVGYIGRLAREKELPTLKPLTELPGIRLVIAGTGPQRRRLERTLPRALFLGKLTGNHLSALYATLDLFIHTGPHETFGQTLQEAHASATPVATVNAGGAAELVTHHRDGILLPTNNPGTIARTIGQLQPQRHTLATWGQAGRAKVEHRSWHAIGNQLITHYQHAQGHHRENQPDPTGA</sequence>
<dbReference type="InterPro" id="IPR001296">
    <property type="entry name" value="Glyco_trans_1"/>
</dbReference>
<proteinExistence type="predicted"/>
<dbReference type="GO" id="GO:0016758">
    <property type="term" value="F:hexosyltransferase activity"/>
    <property type="evidence" value="ECO:0007669"/>
    <property type="project" value="TreeGrafter"/>
</dbReference>